<comment type="caution">
    <text evidence="3">The sequence shown here is derived from an EMBL/GenBank/DDBJ whole genome shotgun (WGS) entry which is preliminary data.</text>
</comment>
<feature type="coiled-coil region" evidence="1">
    <location>
        <begin position="589"/>
        <end position="669"/>
    </location>
</feature>
<gene>
    <name evidence="3" type="ORF">MATL_G00055990</name>
</gene>
<evidence type="ECO:0000313" key="4">
    <source>
        <dbReference type="Proteomes" id="UP001046870"/>
    </source>
</evidence>
<dbReference type="PANTHER" id="PTHR15154:SF2">
    <property type="entry name" value="HAMARTIN"/>
    <property type="match status" value="1"/>
</dbReference>
<dbReference type="GO" id="GO:0033596">
    <property type="term" value="C:TSC1-TSC2 complex"/>
    <property type="evidence" value="ECO:0007669"/>
    <property type="project" value="TreeGrafter"/>
</dbReference>
<dbReference type="GO" id="GO:0051726">
    <property type="term" value="P:regulation of cell cycle"/>
    <property type="evidence" value="ECO:0007669"/>
    <property type="project" value="TreeGrafter"/>
</dbReference>
<sequence length="1011" mass="111718">MAQEPHSAEDLLPLLESSDLQHLDEIRVLINEHLSAEQGSALLNTLVEYYLETGSAQAVHILTSVKEPHDKHLLEKLTECVSQPVSRHPALTLLGHVVQKQPPWIHKVAHSPLLQVLLRCLKADTDVAVLVTGVLVLVTLLPMIPEPGKQQLYDLFDIFGRLAAWNLKSPGHVTDVHLHATVYCLFHRLYGMYPCNFISYLRSHYSRKENLDTFEAMVKPMLEQVRMHPELVTGSKDHELDPSRWKRFEVQDIVIECAKVSLDPREASYEEGYVSMPEQCSAPRQLRPLDSTASPFAKPASSHGSFSSTPFSPLCQPLAPPTVSGPPQPSQQGLMWSPSFLCGVATPPPSRGISPTNEQSQNASHSPGQVQGTAAEGSGGSRSAMTLTELSAFLKEQEVQQEVQHREREQEEEELLRIPEDLHTVPPLRGFDSPFSRIPEMRRATSTPGLEPHSTMATPRPGGGVTGLELSFQPVLSPPAGYEALFDLALPRAAALFGSDAHSSLLNRLPLSRSADWTHFGKEASGRGRGSAPVDELQTLRSQLLLLHSQLQYERHKRKQQAVRNRRLLHRIHSASALQEPNSAMREQLKLQDAEIQVLQASLQAEQQRIRQLREDREATVTRLRSQNRQLQQGCNEYYTSTQELQIRLQECQKRTGELEAELQKANSKVCDTGQQLRQLSARLSSSEGVQQQMVSLNKQLLLLGEVNRLCVEELQHRSPDSSQELWMLQDSAVNDVEKLQQGMQQQGQQLEVVQQRLAELETQLARKEHLIMEQKRFLEDVKSQARCHLQASESRYQVQRQVTQVLQTEVLQLYSRLEMEVPACSNSPAGGAAEAISPALCRPEQGSPGPAEQVADGEGVAESAEGSSSTLSPGELQAAPMANGGQEPLTPPLLVSAPLPHPGDAPLSVGSYPSAKSFLGMRARELFRNKSESQCESSQAPPIQHSTEPIGSTGASSAPTRAPHATPTRDEHPDAQQRAFSREGGGAGAGHARHSQLSIMDYNETHHEHS</sequence>
<name>A0A9D3Q8M5_MEGAT</name>
<accession>A0A9D3Q8M5</accession>
<feature type="region of interest" description="Disordered" evidence="2">
    <location>
        <begin position="931"/>
        <end position="1011"/>
    </location>
</feature>
<dbReference type="Pfam" id="PF04388">
    <property type="entry name" value="Hamartin"/>
    <property type="match status" value="2"/>
</dbReference>
<evidence type="ECO:0008006" key="5">
    <source>
        <dbReference type="Google" id="ProtNLM"/>
    </source>
</evidence>
<dbReference type="GO" id="GO:0008285">
    <property type="term" value="P:negative regulation of cell population proliferation"/>
    <property type="evidence" value="ECO:0007669"/>
    <property type="project" value="TreeGrafter"/>
</dbReference>
<keyword evidence="4" id="KW-1185">Reference proteome</keyword>
<feature type="region of interest" description="Disordered" evidence="2">
    <location>
        <begin position="286"/>
        <end position="382"/>
    </location>
</feature>
<proteinExistence type="predicted"/>
<feature type="coiled-coil region" evidence="1">
    <location>
        <begin position="737"/>
        <end position="771"/>
    </location>
</feature>
<dbReference type="GO" id="GO:0032007">
    <property type="term" value="P:negative regulation of TOR signaling"/>
    <property type="evidence" value="ECO:0007669"/>
    <property type="project" value="TreeGrafter"/>
</dbReference>
<protein>
    <recommendedName>
        <fullName evidence="5">Hamartin</fullName>
    </recommendedName>
</protein>
<dbReference type="InterPro" id="IPR007483">
    <property type="entry name" value="Hamartin"/>
</dbReference>
<dbReference type="SUPFAM" id="SSF48371">
    <property type="entry name" value="ARM repeat"/>
    <property type="match status" value="1"/>
</dbReference>
<dbReference type="EMBL" id="JAFDVH010000004">
    <property type="protein sequence ID" value="KAG7480429.1"/>
    <property type="molecule type" value="Genomic_DNA"/>
</dbReference>
<keyword evidence="1" id="KW-0175">Coiled coil</keyword>
<feature type="compositionally biased region" description="Polar residues" evidence="2">
    <location>
        <begin position="353"/>
        <end position="372"/>
    </location>
</feature>
<dbReference type="Proteomes" id="UP001046870">
    <property type="component" value="Chromosome 4"/>
</dbReference>
<dbReference type="InterPro" id="IPR016024">
    <property type="entry name" value="ARM-type_fold"/>
</dbReference>
<organism evidence="3 4">
    <name type="scientific">Megalops atlanticus</name>
    <name type="common">Tarpon</name>
    <name type="synonym">Clupea gigantea</name>
    <dbReference type="NCBI Taxonomy" id="7932"/>
    <lineage>
        <taxon>Eukaryota</taxon>
        <taxon>Metazoa</taxon>
        <taxon>Chordata</taxon>
        <taxon>Craniata</taxon>
        <taxon>Vertebrata</taxon>
        <taxon>Euteleostomi</taxon>
        <taxon>Actinopterygii</taxon>
        <taxon>Neopterygii</taxon>
        <taxon>Teleostei</taxon>
        <taxon>Elopiformes</taxon>
        <taxon>Megalopidae</taxon>
        <taxon>Megalops</taxon>
    </lineage>
</organism>
<dbReference type="PANTHER" id="PTHR15154">
    <property type="entry name" value="HAMARTIN"/>
    <property type="match status" value="1"/>
</dbReference>
<feature type="compositionally biased region" description="Polar residues" evidence="2">
    <location>
        <begin position="935"/>
        <end position="960"/>
    </location>
</feature>
<feature type="compositionally biased region" description="Low complexity" evidence="2">
    <location>
        <begin position="301"/>
        <end position="313"/>
    </location>
</feature>
<feature type="region of interest" description="Disordered" evidence="2">
    <location>
        <begin position="841"/>
        <end position="900"/>
    </location>
</feature>
<dbReference type="OrthoDB" id="6022054at2759"/>
<evidence type="ECO:0000256" key="1">
    <source>
        <dbReference type="SAM" id="Coils"/>
    </source>
</evidence>
<feature type="compositionally biased region" description="Pro residues" evidence="2">
    <location>
        <begin position="318"/>
        <end position="329"/>
    </location>
</feature>
<evidence type="ECO:0000313" key="3">
    <source>
        <dbReference type="EMBL" id="KAG7480429.1"/>
    </source>
</evidence>
<reference evidence="3" key="1">
    <citation type="submission" date="2021-01" db="EMBL/GenBank/DDBJ databases">
        <authorList>
            <person name="Zahm M."/>
            <person name="Roques C."/>
            <person name="Cabau C."/>
            <person name="Klopp C."/>
            <person name="Donnadieu C."/>
            <person name="Jouanno E."/>
            <person name="Lampietro C."/>
            <person name="Louis A."/>
            <person name="Herpin A."/>
            <person name="Echchiki A."/>
            <person name="Berthelot C."/>
            <person name="Parey E."/>
            <person name="Roest-Crollius H."/>
            <person name="Braasch I."/>
            <person name="Postlethwait J."/>
            <person name="Bobe J."/>
            <person name="Montfort J."/>
            <person name="Bouchez O."/>
            <person name="Begum T."/>
            <person name="Mejri S."/>
            <person name="Adams A."/>
            <person name="Chen W.-J."/>
            <person name="Guiguen Y."/>
        </authorList>
    </citation>
    <scope>NUCLEOTIDE SEQUENCE</scope>
    <source>
        <strain evidence="3">YG-15Mar2019-1</strain>
        <tissue evidence="3">Brain</tissue>
    </source>
</reference>
<feature type="compositionally biased region" description="Low complexity" evidence="2">
    <location>
        <begin position="855"/>
        <end position="870"/>
    </location>
</feature>
<dbReference type="AlphaFoldDB" id="A0A9D3Q8M5"/>
<evidence type="ECO:0000256" key="2">
    <source>
        <dbReference type="SAM" id="MobiDB-lite"/>
    </source>
</evidence>